<dbReference type="GO" id="GO:0016491">
    <property type="term" value="F:oxidoreductase activity"/>
    <property type="evidence" value="ECO:0007669"/>
    <property type="project" value="UniProtKB-KW"/>
</dbReference>
<proteinExistence type="inferred from homology"/>
<dbReference type="InterPro" id="IPR043143">
    <property type="entry name" value="Mal/L-sulf/L-lact_DH-like_NADP"/>
</dbReference>
<evidence type="ECO:0000256" key="2">
    <source>
        <dbReference type="ARBA" id="ARBA00023002"/>
    </source>
</evidence>
<dbReference type="STRING" id="1121391.SAMN02745206_01194"/>
<comment type="similarity">
    <text evidence="1">Belongs to the LDH2/MDH2 oxidoreductase family.</text>
</comment>
<dbReference type="Gene3D" id="3.30.1370.60">
    <property type="entry name" value="Hypothetical oxidoreductase yiak, domain 2"/>
    <property type="match status" value="1"/>
</dbReference>
<sequence length="354" mass="37382">MKVKREELLRAISGILEALGAGREEAAQTAEVLVEADMRGISTHGCVYVPLIANRVKAGVLDLPTRLQVIKDEDAVVHLDGGNGLGAVAASEAMGRCIEKARTYGVGFALVCNTNHIGFLAYYSRMAAENGMFGLCMSNAAASLAPWGGAEPLLGTNPISMAVPTQGAVPIVLDMSSSLVARGKIRQALRRGESIPAGWALDAEGRPTTDPEKALEGSLVPIGGPKGYGLAFFVDVLAGILSGSQYGPFLKTFHKPLGPTGVGAAFLAVDIRRFMPLETFRSLLGGFADTIRNSRKAAGVERIYLPGEIEAEKASRCLEEGIPVDDAAVENLNRLLGELQMAFRIEGDGTCKRS</sequence>
<dbReference type="AlphaFoldDB" id="A0A1M4Y8X1"/>
<evidence type="ECO:0000313" key="4">
    <source>
        <dbReference type="Proteomes" id="UP000184076"/>
    </source>
</evidence>
<dbReference type="EMBL" id="FQVB01000010">
    <property type="protein sequence ID" value="SHF02089.1"/>
    <property type="molecule type" value="Genomic_DNA"/>
</dbReference>
<gene>
    <name evidence="3" type="ORF">SAMN02745206_01194</name>
</gene>
<evidence type="ECO:0000256" key="1">
    <source>
        <dbReference type="ARBA" id="ARBA00006056"/>
    </source>
</evidence>
<evidence type="ECO:0000313" key="3">
    <source>
        <dbReference type="EMBL" id="SHF02089.1"/>
    </source>
</evidence>
<dbReference type="InterPro" id="IPR036111">
    <property type="entry name" value="Mal/L-sulfo/L-lacto_DH-like_sf"/>
</dbReference>
<dbReference type="Proteomes" id="UP000184076">
    <property type="component" value="Unassembled WGS sequence"/>
</dbReference>
<dbReference type="InterPro" id="IPR003767">
    <property type="entry name" value="Malate/L-lactate_DH-like"/>
</dbReference>
<dbReference type="PANTHER" id="PTHR11091">
    <property type="entry name" value="OXIDOREDUCTASE-RELATED"/>
    <property type="match status" value="1"/>
</dbReference>
<protein>
    <submittedName>
        <fullName evidence="3">Malate/lactate/ureidoglycolate dehydrogenase, LDH2 family</fullName>
    </submittedName>
</protein>
<dbReference type="Pfam" id="PF02615">
    <property type="entry name" value="Ldh_2"/>
    <property type="match status" value="1"/>
</dbReference>
<keyword evidence="4" id="KW-1185">Reference proteome</keyword>
<keyword evidence="2" id="KW-0560">Oxidoreductase</keyword>
<dbReference type="InterPro" id="IPR043144">
    <property type="entry name" value="Mal/L-sulf/L-lact_DH-like_ah"/>
</dbReference>
<name>A0A1M4Y8X1_9BACT</name>
<dbReference type="Gene3D" id="1.10.1530.10">
    <property type="match status" value="1"/>
</dbReference>
<dbReference type="RefSeq" id="WP_073037922.1">
    <property type="nucleotide sequence ID" value="NZ_FQVB01000010.1"/>
</dbReference>
<dbReference type="PANTHER" id="PTHR11091:SF0">
    <property type="entry name" value="MALATE DEHYDROGENASE"/>
    <property type="match status" value="1"/>
</dbReference>
<accession>A0A1M4Y8X1</accession>
<organism evidence="3 4">
    <name type="scientific">Desulfacinum infernum DSM 9756</name>
    <dbReference type="NCBI Taxonomy" id="1121391"/>
    <lineage>
        <taxon>Bacteria</taxon>
        <taxon>Pseudomonadati</taxon>
        <taxon>Thermodesulfobacteriota</taxon>
        <taxon>Syntrophobacteria</taxon>
        <taxon>Syntrophobacterales</taxon>
        <taxon>Syntrophobacteraceae</taxon>
        <taxon>Desulfacinum</taxon>
    </lineage>
</organism>
<dbReference type="SUPFAM" id="SSF89733">
    <property type="entry name" value="L-sulfolactate dehydrogenase-like"/>
    <property type="match status" value="1"/>
</dbReference>
<reference evidence="4" key="1">
    <citation type="submission" date="2016-11" db="EMBL/GenBank/DDBJ databases">
        <authorList>
            <person name="Varghese N."/>
            <person name="Submissions S."/>
        </authorList>
    </citation>
    <scope>NUCLEOTIDE SEQUENCE [LARGE SCALE GENOMIC DNA]</scope>
    <source>
        <strain evidence="4">DSM 9756</strain>
    </source>
</reference>